<proteinExistence type="predicted"/>
<organism evidence="1 2">
    <name type="scientific">Bacteroides stercoris ATCC 43183</name>
    <dbReference type="NCBI Taxonomy" id="449673"/>
    <lineage>
        <taxon>Bacteria</taxon>
        <taxon>Pseudomonadati</taxon>
        <taxon>Bacteroidota</taxon>
        <taxon>Bacteroidia</taxon>
        <taxon>Bacteroidales</taxon>
        <taxon>Bacteroidaceae</taxon>
        <taxon>Bacteroides</taxon>
    </lineage>
</organism>
<sequence>MKNLLVKILFVVVGLVIGSCSQSEIEEQVLKPSVEQVQMEELIQYVEDIKPYVPAPLDVHTRGFWSSFRSWFKNLGKADAGGYRWGRDNGMNFWRGLRVSLTTSLVTAINGGMLELPGR</sequence>
<comment type="caution">
    <text evidence="1">The sequence shown here is derived from an EMBL/GenBank/DDBJ whole genome shotgun (WGS) entry which is preliminary data.</text>
</comment>
<gene>
    <name evidence="1" type="ORF">BACSTE_02671</name>
</gene>
<dbReference type="GeneID" id="75107508"/>
<dbReference type="HOGENOM" id="CLU_2056681_0_0_10"/>
<evidence type="ECO:0000313" key="1">
    <source>
        <dbReference type="EMBL" id="EDS14981.1"/>
    </source>
</evidence>
<dbReference type="Proteomes" id="UP000004713">
    <property type="component" value="Unassembled WGS sequence"/>
</dbReference>
<reference evidence="1 2" key="1">
    <citation type="submission" date="2007-11" db="EMBL/GenBank/DDBJ databases">
        <title>Draft genome sequence of Bacteroides stercoris(ATCC 43183).</title>
        <authorList>
            <person name="Sudarsanam P."/>
            <person name="Ley R."/>
            <person name="Guruge J."/>
            <person name="Turnbaugh P.J."/>
            <person name="Mahowald M."/>
            <person name="Liep D."/>
            <person name="Gordon J."/>
        </authorList>
    </citation>
    <scope>NUCLEOTIDE SEQUENCE [LARGE SCALE GENOMIC DNA]</scope>
    <source>
        <strain evidence="1 2">ATCC 43183</strain>
    </source>
</reference>
<name>B0NT55_BACSE</name>
<evidence type="ECO:0000313" key="2">
    <source>
        <dbReference type="Proteomes" id="UP000004713"/>
    </source>
</evidence>
<protein>
    <submittedName>
        <fullName evidence="1">Uncharacterized protein</fullName>
    </submittedName>
</protein>
<dbReference type="PROSITE" id="PS51257">
    <property type="entry name" value="PROKAR_LIPOPROTEIN"/>
    <property type="match status" value="1"/>
</dbReference>
<dbReference type="EMBL" id="ABFZ02000020">
    <property type="protein sequence ID" value="EDS14981.1"/>
    <property type="molecule type" value="Genomic_DNA"/>
</dbReference>
<dbReference type="RefSeq" id="WP_005656297.1">
    <property type="nucleotide sequence ID" value="NZ_CP102262.1"/>
</dbReference>
<dbReference type="AlphaFoldDB" id="B0NT55"/>
<reference evidence="1 2" key="2">
    <citation type="submission" date="2007-11" db="EMBL/GenBank/DDBJ databases">
        <authorList>
            <person name="Fulton L."/>
            <person name="Clifton S."/>
            <person name="Fulton B."/>
            <person name="Xu J."/>
            <person name="Minx P."/>
            <person name="Pepin K.H."/>
            <person name="Johnson M."/>
            <person name="Thiruvilangam P."/>
            <person name="Bhonagiri V."/>
            <person name="Nash W.E."/>
            <person name="Mardis E.R."/>
            <person name="Wilson R.K."/>
        </authorList>
    </citation>
    <scope>NUCLEOTIDE SEQUENCE [LARGE SCALE GENOMIC DNA]</scope>
    <source>
        <strain evidence="1 2">ATCC 43183</strain>
    </source>
</reference>
<accession>B0NT55</accession>